<keyword evidence="2 3" id="KW-0378">Hydrolase</keyword>
<accession>A0A8J6TKM4</accession>
<organism evidence="3 4">
    <name type="scientific">Candidatus Desulfatibia vada</name>
    <dbReference type="NCBI Taxonomy" id="2841696"/>
    <lineage>
        <taxon>Bacteria</taxon>
        <taxon>Pseudomonadati</taxon>
        <taxon>Thermodesulfobacteriota</taxon>
        <taxon>Desulfobacteria</taxon>
        <taxon>Desulfobacterales</taxon>
        <taxon>Desulfobacterales incertae sedis</taxon>
        <taxon>Candidatus Desulfatibia</taxon>
    </lineage>
</organism>
<dbReference type="GO" id="GO:0042586">
    <property type="term" value="F:peptide deformylase activity"/>
    <property type="evidence" value="ECO:0007669"/>
    <property type="project" value="UniProtKB-UniRule"/>
</dbReference>
<protein>
    <recommendedName>
        <fullName evidence="2">Peptide deformylase</fullName>
        <shortName evidence="2">PDF</shortName>
        <ecNumber evidence="2">3.5.1.88</ecNumber>
    </recommendedName>
    <alternativeName>
        <fullName evidence="2">Polypeptide deformylase</fullName>
    </alternativeName>
</protein>
<dbReference type="InterPro" id="IPR023635">
    <property type="entry name" value="Peptide_deformylase"/>
</dbReference>
<dbReference type="PANTHER" id="PTHR10458:SF22">
    <property type="entry name" value="PEPTIDE DEFORMYLASE"/>
    <property type="match status" value="1"/>
</dbReference>
<dbReference type="NCBIfam" id="NF001159">
    <property type="entry name" value="PRK00150.1-3"/>
    <property type="match status" value="1"/>
</dbReference>
<keyword evidence="2" id="KW-0408">Iron</keyword>
<dbReference type="GO" id="GO:0046872">
    <property type="term" value="F:metal ion binding"/>
    <property type="evidence" value="ECO:0007669"/>
    <property type="project" value="UniProtKB-KW"/>
</dbReference>
<name>A0A8J6TKM4_9BACT</name>
<dbReference type="Pfam" id="PF01327">
    <property type="entry name" value="Pep_deformylase"/>
    <property type="match status" value="1"/>
</dbReference>
<comment type="catalytic activity">
    <reaction evidence="2">
        <text>N-terminal N-formyl-L-methionyl-[peptide] + H2O = N-terminal L-methionyl-[peptide] + formate</text>
        <dbReference type="Rhea" id="RHEA:24420"/>
        <dbReference type="Rhea" id="RHEA-COMP:10639"/>
        <dbReference type="Rhea" id="RHEA-COMP:10640"/>
        <dbReference type="ChEBI" id="CHEBI:15377"/>
        <dbReference type="ChEBI" id="CHEBI:15740"/>
        <dbReference type="ChEBI" id="CHEBI:49298"/>
        <dbReference type="ChEBI" id="CHEBI:64731"/>
        <dbReference type="EC" id="3.5.1.88"/>
    </reaction>
</comment>
<feature type="binding site" evidence="2">
    <location>
        <position position="136"/>
    </location>
    <ligand>
        <name>Fe cation</name>
        <dbReference type="ChEBI" id="CHEBI:24875"/>
    </ligand>
</feature>
<dbReference type="InterPro" id="IPR036821">
    <property type="entry name" value="Peptide_deformylase_sf"/>
</dbReference>
<dbReference type="PRINTS" id="PR01576">
    <property type="entry name" value="PDEFORMYLASE"/>
</dbReference>
<evidence type="ECO:0000313" key="4">
    <source>
        <dbReference type="Proteomes" id="UP000605201"/>
    </source>
</evidence>
<dbReference type="NCBIfam" id="TIGR00079">
    <property type="entry name" value="pept_deformyl"/>
    <property type="match status" value="1"/>
</dbReference>
<dbReference type="EC" id="3.5.1.88" evidence="2"/>
<dbReference type="AlphaFoldDB" id="A0A8J6TKM4"/>
<dbReference type="EMBL" id="JACNIG010000049">
    <property type="protein sequence ID" value="MBC8430506.1"/>
    <property type="molecule type" value="Genomic_DNA"/>
</dbReference>
<dbReference type="CDD" id="cd00487">
    <property type="entry name" value="Pep_deformylase"/>
    <property type="match status" value="1"/>
</dbReference>
<comment type="function">
    <text evidence="2">Removes the formyl group from the N-terminal Met of newly synthesized proteins. Requires at least a dipeptide for an efficient rate of reaction. N-terminal L-methionine is a prerequisite for activity but the enzyme has broad specificity at other positions.</text>
</comment>
<reference evidence="3 4" key="1">
    <citation type="submission" date="2020-08" db="EMBL/GenBank/DDBJ databases">
        <title>Bridging the membrane lipid divide: bacteria of the FCB group superphylum have the potential to synthesize archaeal ether lipids.</title>
        <authorList>
            <person name="Villanueva L."/>
            <person name="Von Meijenfeldt F.A.B."/>
            <person name="Westbye A.B."/>
            <person name="Yadav S."/>
            <person name="Hopmans E.C."/>
            <person name="Dutilh B.E."/>
            <person name="Sinninghe Damste J.S."/>
        </authorList>
    </citation>
    <scope>NUCLEOTIDE SEQUENCE [LARGE SCALE GENOMIC DNA]</scope>
    <source>
        <strain evidence="3">NIOZ-UU17</strain>
    </source>
</reference>
<feature type="active site" evidence="2">
    <location>
        <position position="137"/>
    </location>
</feature>
<feature type="binding site" evidence="2">
    <location>
        <position position="140"/>
    </location>
    <ligand>
        <name>Fe cation</name>
        <dbReference type="ChEBI" id="CHEBI:24875"/>
    </ligand>
</feature>
<dbReference type="Proteomes" id="UP000605201">
    <property type="component" value="Unassembled WGS sequence"/>
</dbReference>
<dbReference type="SUPFAM" id="SSF56420">
    <property type="entry name" value="Peptide deformylase"/>
    <property type="match status" value="1"/>
</dbReference>
<evidence type="ECO:0000313" key="3">
    <source>
        <dbReference type="EMBL" id="MBC8430506.1"/>
    </source>
</evidence>
<dbReference type="PIRSF" id="PIRSF004749">
    <property type="entry name" value="Pep_def"/>
    <property type="match status" value="1"/>
</dbReference>
<evidence type="ECO:0000256" key="1">
    <source>
        <dbReference type="ARBA" id="ARBA00010759"/>
    </source>
</evidence>
<dbReference type="HAMAP" id="MF_00163">
    <property type="entry name" value="Pep_deformylase"/>
    <property type="match status" value="1"/>
</dbReference>
<dbReference type="PANTHER" id="PTHR10458">
    <property type="entry name" value="PEPTIDE DEFORMYLASE"/>
    <property type="match status" value="1"/>
</dbReference>
<keyword evidence="2" id="KW-0648">Protein biosynthesis</keyword>
<feature type="binding site" evidence="2">
    <location>
        <position position="94"/>
    </location>
    <ligand>
        <name>Fe cation</name>
        <dbReference type="ChEBI" id="CHEBI:24875"/>
    </ligand>
</feature>
<evidence type="ECO:0000256" key="2">
    <source>
        <dbReference type="HAMAP-Rule" id="MF_00163"/>
    </source>
</evidence>
<proteinExistence type="inferred from homology"/>
<comment type="caution">
    <text evidence="3">The sequence shown here is derived from an EMBL/GenBank/DDBJ whole genome shotgun (WGS) entry which is preliminary data.</text>
</comment>
<gene>
    <name evidence="2 3" type="primary">def</name>
    <name evidence="3" type="ORF">H8D96_01170</name>
</gene>
<sequence>MTILEIKTFPDIFLSKPTKQIENIDGNIQHLIESMATAMYEAPGVGLAAIQVGHDKSLLVYDIAPRDEKRELQVLINPRIVSSEGTMISEDEGCLSVPDFRSDVKRASQILVEGLDREGKPLRIEAEGLLAVVLQHEIDHLNGTLFIDRISSLKRQMYKRRIQKSLKIK</sequence>
<dbReference type="Gene3D" id="3.90.45.10">
    <property type="entry name" value="Peptide deformylase"/>
    <property type="match status" value="1"/>
</dbReference>
<keyword evidence="2" id="KW-0479">Metal-binding</keyword>
<comment type="similarity">
    <text evidence="1 2">Belongs to the polypeptide deformylase family.</text>
</comment>
<comment type="cofactor">
    <cofactor evidence="2">
        <name>Fe(2+)</name>
        <dbReference type="ChEBI" id="CHEBI:29033"/>
    </cofactor>
    <text evidence="2">Binds 1 Fe(2+) ion.</text>
</comment>
<dbReference type="GO" id="GO:0006412">
    <property type="term" value="P:translation"/>
    <property type="evidence" value="ECO:0007669"/>
    <property type="project" value="UniProtKB-UniRule"/>
</dbReference>